<evidence type="ECO:0000313" key="2">
    <source>
        <dbReference type="Proteomes" id="UP001372338"/>
    </source>
</evidence>
<name>A0AAN9I137_CROPI</name>
<dbReference type="GO" id="GO:0005634">
    <property type="term" value="C:nucleus"/>
    <property type="evidence" value="ECO:0007669"/>
    <property type="project" value="TreeGrafter"/>
</dbReference>
<dbReference type="FunFam" id="3.40.50.150:FF:000267">
    <property type="entry name" value="Putative methyltransferase family protein"/>
    <property type="match status" value="1"/>
</dbReference>
<dbReference type="EMBL" id="JAYWIO010000005">
    <property type="protein sequence ID" value="KAK7261832.1"/>
    <property type="molecule type" value="Genomic_DNA"/>
</dbReference>
<organism evidence="1 2">
    <name type="scientific">Crotalaria pallida</name>
    <name type="common">Smooth rattlebox</name>
    <name type="synonym">Crotalaria striata</name>
    <dbReference type="NCBI Taxonomy" id="3830"/>
    <lineage>
        <taxon>Eukaryota</taxon>
        <taxon>Viridiplantae</taxon>
        <taxon>Streptophyta</taxon>
        <taxon>Embryophyta</taxon>
        <taxon>Tracheophyta</taxon>
        <taxon>Spermatophyta</taxon>
        <taxon>Magnoliopsida</taxon>
        <taxon>eudicotyledons</taxon>
        <taxon>Gunneridae</taxon>
        <taxon>Pentapetalae</taxon>
        <taxon>rosids</taxon>
        <taxon>fabids</taxon>
        <taxon>Fabales</taxon>
        <taxon>Fabaceae</taxon>
        <taxon>Papilionoideae</taxon>
        <taxon>50 kb inversion clade</taxon>
        <taxon>genistoids sensu lato</taxon>
        <taxon>core genistoids</taxon>
        <taxon>Crotalarieae</taxon>
        <taxon>Crotalaria</taxon>
    </lineage>
</organism>
<dbReference type="InterPro" id="IPR038899">
    <property type="entry name" value="METTL22"/>
</dbReference>
<dbReference type="Proteomes" id="UP001372338">
    <property type="component" value="Unassembled WGS sequence"/>
</dbReference>
<evidence type="ECO:0000313" key="1">
    <source>
        <dbReference type="EMBL" id="KAK7261832.1"/>
    </source>
</evidence>
<sequence length="497" mass="56720">MECSAPPSKEEDGGEEEQVMSEVHLGCPPGFSGPHISTFTIYLPLPLPHDVARSRRSHGSEDEMFECQILEFDEDGDLLLPRRTRSAELSRDSYCVRIQHNITSSIPNVGLQVWRAELVLSDFILHKALSSSEFDGITALELGAGTGLVGLLLARIAKAVFLTDHGNEILDNCAKNVELNFRLLNCQAAINVRELDWFNCWPPKARKGEDPCTQRYSWTSREIEDAENASLLVAADVIYSDDLTDAFFSTLERLMSRGSTKVLYMALEKRYNFSLSDLDVVANGYSHFRSYFMDEDEAKSLESVSRMTNFVGKQMDISQIPQYIREYERGHDVEIWKIKFCGVQTNLNRILFESEIYSLFMMQPFQLADSVWFVRYYCGPRVSLVWRLVCRNRRSCERGAFANVRSSPPKRFTKHTAKLFQRFEETSLHCTFTDSLIYFAKVKQTSHPIIIITSNTTPQHNITQSMPTTILTQLLSSLHSHSLFLSRTFTPTFSSKI</sequence>
<dbReference type="PANTHER" id="PTHR23108:SF0">
    <property type="entry name" value="METHYLTRANSFERASE-LIKE PROTEIN 22"/>
    <property type="match status" value="1"/>
</dbReference>
<dbReference type="Pfam" id="PF10294">
    <property type="entry name" value="Methyltransf_16"/>
    <property type="match status" value="1"/>
</dbReference>
<protein>
    <recommendedName>
        <fullName evidence="3">Methyltransferase-like protein 22</fullName>
    </recommendedName>
</protein>
<dbReference type="InterPro" id="IPR029063">
    <property type="entry name" value="SAM-dependent_MTases_sf"/>
</dbReference>
<proteinExistence type="predicted"/>
<gene>
    <name evidence="1" type="ORF">RIF29_28153</name>
</gene>
<evidence type="ECO:0008006" key="3">
    <source>
        <dbReference type="Google" id="ProtNLM"/>
    </source>
</evidence>
<accession>A0AAN9I137</accession>
<dbReference type="InterPro" id="IPR019410">
    <property type="entry name" value="Methyltransf_16"/>
</dbReference>
<dbReference type="PANTHER" id="PTHR23108">
    <property type="entry name" value="METHYLTRANSFERASE-RELATED"/>
    <property type="match status" value="1"/>
</dbReference>
<reference evidence="1 2" key="1">
    <citation type="submission" date="2024-01" db="EMBL/GenBank/DDBJ databases">
        <title>The genomes of 5 underutilized Papilionoideae crops provide insights into root nodulation and disease resistanc.</title>
        <authorList>
            <person name="Yuan L."/>
        </authorList>
    </citation>
    <scope>NUCLEOTIDE SEQUENCE [LARGE SCALE GENOMIC DNA]</scope>
    <source>
        <strain evidence="1">ZHUSHIDOU_FW_LH</strain>
        <tissue evidence="1">Leaf</tissue>
    </source>
</reference>
<dbReference type="SUPFAM" id="SSF53335">
    <property type="entry name" value="S-adenosyl-L-methionine-dependent methyltransferases"/>
    <property type="match status" value="1"/>
</dbReference>
<keyword evidence="2" id="KW-1185">Reference proteome</keyword>
<comment type="caution">
    <text evidence="1">The sequence shown here is derived from an EMBL/GenBank/DDBJ whole genome shotgun (WGS) entry which is preliminary data.</text>
</comment>
<dbReference type="GO" id="GO:0008276">
    <property type="term" value="F:protein methyltransferase activity"/>
    <property type="evidence" value="ECO:0007669"/>
    <property type="project" value="InterPro"/>
</dbReference>
<dbReference type="Gene3D" id="3.40.50.150">
    <property type="entry name" value="Vaccinia Virus protein VP39"/>
    <property type="match status" value="1"/>
</dbReference>
<dbReference type="AlphaFoldDB" id="A0AAN9I137"/>